<dbReference type="EMBL" id="JAEVFJ010000001">
    <property type="protein sequence ID" value="KAH8107757.1"/>
    <property type="molecule type" value="Genomic_DNA"/>
</dbReference>
<name>A0A8K0V1A6_9AGAR</name>
<protein>
    <recommendedName>
        <fullName evidence="1">C2H2-type domain-containing protein</fullName>
    </recommendedName>
</protein>
<reference evidence="2" key="1">
    <citation type="journal article" date="2021" name="New Phytol.">
        <title>Evolutionary innovations through gain and loss of genes in the ectomycorrhizal Boletales.</title>
        <authorList>
            <person name="Wu G."/>
            <person name="Miyauchi S."/>
            <person name="Morin E."/>
            <person name="Kuo A."/>
            <person name="Drula E."/>
            <person name="Varga T."/>
            <person name="Kohler A."/>
            <person name="Feng B."/>
            <person name="Cao Y."/>
            <person name="Lipzen A."/>
            <person name="Daum C."/>
            <person name="Hundley H."/>
            <person name="Pangilinan J."/>
            <person name="Johnson J."/>
            <person name="Barry K."/>
            <person name="LaButti K."/>
            <person name="Ng V."/>
            <person name="Ahrendt S."/>
            <person name="Min B."/>
            <person name="Choi I.G."/>
            <person name="Park H."/>
            <person name="Plett J.M."/>
            <person name="Magnuson J."/>
            <person name="Spatafora J.W."/>
            <person name="Nagy L.G."/>
            <person name="Henrissat B."/>
            <person name="Grigoriev I.V."/>
            <person name="Yang Z.L."/>
            <person name="Xu J."/>
            <person name="Martin F.M."/>
        </authorList>
    </citation>
    <scope>NUCLEOTIDE SEQUENCE</scope>
    <source>
        <strain evidence="2">KKN 215</strain>
    </source>
</reference>
<organism evidence="2 3">
    <name type="scientific">Cristinia sonorae</name>
    <dbReference type="NCBI Taxonomy" id="1940300"/>
    <lineage>
        <taxon>Eukaryota</taxon>
        <taxon>Fungi</taxon>
        <taxon>Dikarya</taxon>
        <taxon>Basidiomycota</taxon>
        <taxon>Agaricomycotina</taxon>
        <taxon>Agaricomycetes</taxon>
        <taxon>Agaricomycetidae</taxon>
        <taxon>Agaricales</taxon>
        <taxon>Pleurotineae</taxon>
        <taxon>Stephanosporaceae</taxon>
        <taxon>Cristinia</taxon>
    </lineage>
</organism>
<gene>
    <name evidence="2" type="ORF">BXZ70DRAFT_10099</name>
</gene>
<evidence type="ECO:0000313" key="3">
    <source>
        <dbReference type="Proteomes" id="UP000813824"/>
    </source>
</evidence>
<evidence type="ECO:0000259" key="1">
    <source>
        <dbReference type="PROSITE" id="PS00028"/>
    </source>
</evidence>
<evidence type="ECO:0000313" key="2">
    <source>
        <dbReference type="EMBL" id="KAH8107757.1"/>
    </source>
</evidence>
<dbReference type="AlphaFoldDB" id="A0A8K0V1A6"/>
<proteinExistence type="predicted"/>
<dbReference type="PROSITE" id="PS00028">
    <property type="entry name" value="ZINC_FINGER_C2H2_1"/>
    <property type="match status" value="1"/>
</dbReference>
<sequence length="303" mass="33320">MSYQYGYLQNGQFTLVPVHDPSVYGATSFLPPIAPGYPSAQDYPYPIMTMPLPAAQMTQSQVYGQQISQTMHVLPQQAMGSAHANFSQLAEQLQALKDQGPLGPDPLLDLATRIQAAVSAGSMQLPPHGIMLALGEDEAEPQVPACSAPQRDSATHCTHCNHRCHHCHNPCCKYSHHSDDSSRFEEIHDSDTGPRDHDALAVTNRPYSTTSHSNMAATSAASSTRAHSLSSPAIVFSPQHVQPGLTSGSFKCNMHECRKMKFRTHKELYDHVMATHHRCSSTRCGHYFDTVAEVLDHRVEARH</sequence>
<dbReference type="InterPro" id="IPR013087">
    <property type="entry name" value="Znf_C2H2_type"/>
</dbReference>
<comment type="caution">
    <text evidence="2">The sequence shown here is derived from an EMBL/GenBank/DDBJ whole genome shotgun (WGS) entry which is preliminary data.</text>
</comment>
<accession>A0A8K0V1A6</accession>
<keyword evidence="3" id="KW-1185">Reference proteome</keyword>
<feature type="domain" description="C2H2-type" evidence="1">
    <location>
        <begin position="279"/>
        <end position="303"/>
    </location>
</feature>
<dbReference type="Proteomes" id="UP000813824">
    <property type="component" value="Unassembled WGS sequence"/>
</dbReference>